<evidence type="ECO:0000313" key="2">
    <source>
        <dbReference type="EMBL" id="TQE08150.1"/>
    </source>
</evidence>
<keyword evidence="3" id="KW-1185">Reference proteome</keyword>
<proteinExistence type="predicted"/>
<comment type="caution">
    <text evidence="2">The sequence shown here is derived from an EMBL/GenBank/DDBJ whole genome shotgun (WGS) entry which is preliminary data.</text>
</comment>
<dbReference type="AlphaFoldDB" id="A0A540NCD4"/>
<dbReference type="Proteomes" id="UP000315295">
    <property type="component" value="Unassembled WGS sequence"/>
</dbReference>
<accession>A0A540NCD4</accession>
<organism evidence="2 3">
    <name type="scientific">Malus baccata</name>
    <name type="common">Siberian crab apple</name>
    <name type="synonym">Pyrus baccata</name>
    <dbReference type="NCBI Taxonomy" id="106549"/>
    <lineage>
        <taxon>Eukaryota</taxon>
        <taxon>Viridiplantae</taxon>
        <taxon>Streptophyta</taxon>
        <taxon>Embryophyta</taxon>
        <taxon>Tracheophyta</taxon>
        <taxon>Spermatophyta</taxon>
        <taxon>Magnoliopsida</taxon>
        <taxon>eudicotyledons</taxon>
        <taxon>Gunneridae</taxon>
        <taxon>Pentapetalae</taxon>
        <taxon>rosids</taxon>
        <taxon>fabids</taxon>
        <taxon>Rosales</taxon>
        <taxon>Rosaceae</taxon>
        <taxon>Amygdaloideae</taxon>
        <taxon>Maleae</taxon>
        <taxon>Malus</taxon>
    </lineage>
</organism>
<protein>
    <submittedName>
        <fullName evidence="2">Uncharacterized protein</fullName>
    </submittedName>
</protein>
<name>A0A540NCD4_MALBA</name>
<evidence type="ECO:0000313" key="3">
    <source>
        <dbReference type="Proteomes" id="UP000315295"/>
    </source>
</evidence>
<dbReference type="EMBL" id="VIEB01000075">
    <property type="protein sequence ID" value="TQE08150.1"/>
    <property type="molecule type" value="Genomic_DNA"/>
</dbReference>
<evidence type="ECO:0000256" key="1">
    <source>
        <dbReference type="SAM" id="MobiDB-lite"/>
    </source>
</evidence>
<feature type="region of interest" description="Disordered" evidence="1">
    <location>
        <begin position="46"/>
        <end position="76"/>
    </location>
</feature>
<gene>
    <name evidence="2" type="ORF">C1H46_006276</name>
</gene>
<reference evidence="2 3" key="1">
    <citation type="journal article" date="2019" name="G3 (Bethesda)">
        <title>Sequencing of a Wild Apple (Malus baccata) Genome Unravels the Differences Between Cultivated and Wild Apple Species Regarding Disease Resistance and Cold Tolerance.</title>
        <authorList>
            <person name="Chen X."/>
        </authorList>
    </citation>
    <scope>NUCLEOTIDE SEQUENCE [LARGE SCALE GENOMIC DNA]</scope>
    <source>
        <strain evidence="3">cv. Shandingzi</strain>
        <tissue evidence="2">Leaves</tissue>
    </source>
</reference>
<feature type="compositionally biased region" description="Basic and acidic residues" evidence="1">
    <location>
        <begin position="67"/>
        <end position="76"/>
    </location>
</feature>
<sequence>MRSATCIHWLEVINPPSPLSPWRNLSSLLHLRSLFSFTQRRCGPPVTNDRQIIPPESSSRPLSKPQAWERRDGEERGWSGVDVCDEAGAGGEVEPVVIARVLGIFAFSISILHCFNLI</sequence>